<protein>
    <recommendedName>
        <fullName evidence="2">HTH cro/C1-type domain-containing protein</fullName>
    </recommendedName>
</protein>
<dbReference type="PANTHER" id="PTHR46558">
    <property type="entry name" value="TRACRIPTIONAL REGULATORY PROTEIN-RELATED-RELATED"/>
    <property type="match status" value="1"/>
</dbReference>
<dbReference type="SMART" id="SM00530">
    <property type="entry name" value="HTH_XRE"/>
    <property type="match status" value="1"/>
</dbReference>
<dbReference type="Gene3D" id="1.10.260.40">
    <property type="entry name" value="lambda repressor-like DNA-binding domains"/>
    <property type="match status" value="1"/>
</dbReference>
<dbReference type="Proteomes" id="UP000593890">
    <property type="component" value="Chromosome"/>
</dbReference>
<evidence type="ECO:0000313" key="3">
    <source>
        <dbReference type="EMBL" id="BCI59974.1"/>
    </source>
</evidence>
<sequence length="124" mass="14422">MFDFGLRIQELRQQHNMSQEQLGRRVNRSKSVISSYENNVKIPPLDVLTQMAIVFHVSLDYLVGIDKQDMVSIDGLSHQQKKIIHSILIEFEDQSRRPDGLSDRQQEILNLLMKEFAKQNSLGR</sequence>
<reference evidence="4" key="1">
    <citation type="submission" date="2020-07" db="EMBL/GenBank/DDBJ databases">
        <title>Complete genome sequencing of Clostridia bacterium strain 12CBH8.</title>
        <authorList>
            <person name="Sakamoto M."/>
            <person name="Murakami T."/>
            <person name="Mori H."/>
        </authorList>
    </citation>
    <scope>NUCLEOTIDE SEQUENCE [LARGE SCALE GENOMIC DNA]</scope>
    <source>
        <strain evidence="4">12CBH8</strain>
    </source>
</reference>
<keyword evidence="4" id="KW-1185">Reference proteome</keyword>
<dbReference type="Pfam" id="PF01381">
    <property type="entry name" value="HTH_3"/>
    <property type="match status" value="1"/>
</dbReference>
<accession>A0A7I8D5N0</accession>
<dbReference type="InterPro" id="IPR010982">
    <property type="entry name" value="Lambda_DNA-bd_dom_sf"/>
</dbReference>
<dbReference type="InterPro" id="IPR001387">
    <property type="entry name" value="Cro/C1-type_HTH"/>
</dbReference>
<dbReference type="CDD" id="cd00093">
    <property type="entry name" value="HTH_XRE"/>
    <property type="match status" value="1"/>
</dbReference>
<gene>
    <name evidence="3" type="ORF">C12CBH8_06130</name>
</gene>
<dbReference type="KEGG" id="sman:C12CBH8_06130"/>
<dbReference type="PROSITE" id="PS50943">
    <property type="entry name" value="HTH_CROC1"/>
    <property type="match status" value="1"/>
</dbReference>
<feature type="domain" description="HTH cro/C1-type" evidence="2">
    <location>
        <begin position="8"/>
        <end position="62"/>
    </location>
</feature>
<evidence type="ECO:0000313" key="4">
    <source>
        <dbReference type="Proteomes" id="UP000593890"/>
    </source>
</evidence>
<dbReference type="AlphaFoldDB" id="A0A7I8D5N0"/>
<name>A0A7I8D5N0_9FIRM</name>
<evidence type="ECO:0000259" key="2">
    <source>
        <dbReference type="PROSITE" id="PS50943"/>
    </source>
</evidence>
<dbReference type="SUPFAM" id="SSF47413">
    <property type="entry name" value="lambda repressor-like DNA-binding domains"/>
    <property type="match status" value="1"/>
</dbReference>
<proteinExistence type="predicted"/>
<dbReference type="GO" id="GO:0003677">
    <property type="term" value="F:DNA binding"/>
    <property type="evidence" value="ECO:0007669"/>
    <property type="project" value="UniProtKB-KW"/>
</dbReference>
<keyword evidence="1" id="KW-0238">DNA-binding</keyword>
<dbReference type="PANTHER" id="PTHR46558:SF11">
    <property type="entry name" value="HTH-TYPE TRANSCRIPTIONAL REGULATOR XRE"/>
    <property type="match status" value="1"/>
</dbReference>
<dbReference type="EMBL" id="AP023321">
    <property type="protein sequence ID" value="BCI59974.1"/>
    <property type="molecule type" value="Genomic_DNA"/>
</dbReference>
<evidence type="ECO:0000256" key="1">
    <source>
        <dbReference type="ARBA" id="ARBA00023125"/>
    </source>
</evidence>
<organism evidence="3 4">
    <name type="scientific">Solibaculum mannosilyticum</name>
    <dbReference type="NCBI Taxonomy" id="2780922"/>
    <lineage>
        <taxon>Bacteria</taxon>
        <taxon>Bacillati</taxon>
        <taxon>Bacillota</taxon>
        <taxon>Clostridia</taxon>
        <taxon>Eubacteriales</taxon>
        <taxon>Oscillospiraceae</taxon>
        <taxon>Solibaculum</taxon>
    </lineage>
</organism>
<dbReference type="RefSeq" id="WP_090266455.1">
    <property type="nucleotide sequence ID" value="NZ_AP023321.1"/>
</dbReference>